<evidence type="ECO:0000313" key="2">
    <source>
        <dbReference type="Proteomes" id="UP000639006"/>
    </source>
</evidence>
<name>A0A811T4Y8_9EURY</name>
<evidence type="ECO:0000313" key="1">
    <source>
        <dbReference type="EMBL" id="CAD6490742.1"/>
    </source>
</evidence>
<sequence length="31" mass="3861">MMIEDVRPEGCIYEPSLDIRCYRKFRLRNKK</sequence>
<proteinExistence type="predicted"/>
<gene>
    <name evidence="1" type="ORF">DIAAKJNI_00009</name>
</gene>
<dbReference type="Proteomes" id="UP000639006">
    <property type="component" value="Unassembled WGS sequence"/>
</dbReference>
<reference evidence="1" key="1">
    <citation type="submission" date="2020-10" db="EMBL/GenBank/DDBJ databases">
        <authorList>
            <person name="Hahn C.J."/>
            <person name="Laso-Perez R."/>
            <person name="Vulcano F."/>
            <person name="Vaziourakis K.-M."/>
            <person name="Stokke R."/>
            <person name="Steen I.H."/>
            <person name="Teske A."/>
            <person name="Boetius A."/>
            <person name="Liebeke M."/>
            <person name="Amann R."/>
            <person name="Knittel K."/>
        </authorList>
    </citation>
    <scope>NUCLEOTIDE SEQUENCE</scope>
    <source>
        <strain evidence="1">Gfbio:e3339647-f889-4370-9287-4fb5cb688e4c:AG392M11_GoMArc1</strain>
    </source>
</reference>
<comment type="caution">
    <text evidence="1">The sequence shown here is derived from an EMBL/GenBank/DDBJ whole genome shotgun (WGS) entry which is preliminary data.</text>
</comment>
<organism evidence="1 2">
    <name type="scientific">Candidatus Argoarchaeum ethanivorans</name>
    <dbReference type="NCBI Taxonomy" id="2608793"/>
    <lineage>
        <taxon>Archaea</taxon>
        <taxon>Methanobacteriati</taxon>
        <taxon>Methanobacteriota</taxon>
        <taxon>Stenosarchaea group</taxon>
        <taxon>Methanomicrobia</taxon>
        <taxon>Methanosarcinales</taxon>
        <taxon>Methanosarcinales incertae sedis</taxon>
        <taxon>GOM Arc I cluster</taxon>
        <taxon>Candidatus Argoarchaeum</taxon>
    </lineage>
</organism>
<accession>A0A811T4Y8</accession>
<protein>
    <submittedName>
        <fullName evidence="1">Uncharacterized protein</fullName>
    </submittedName>
</protein>
<dbReference type="EMBL" id="CAJHIQ010000001">
    <property type="protein sequence ID" value="CAD6490742.1"/>
    <property type="molecule type" value="Genomic_DNA"/>
</dbReference>
<dbReference type="AlphaFoldDB" id="A0A811T4Y8"/>